<dbReference type="GO" id="GO:0005737">
    <property type="term" value="C:cytoplasm"/>
    <property type="evidence" value="ECO:0007669"/>
    <property type="project" value="TreeGrafter"/>
</dbReference>
<feature type="coiled-coil region" evidence="3">
    <location>
        <begin position="350"/>
        <end position="377"/>
    </location>
</feature>
<dbReference type="PANTHER" id="PTHR48051">
    <property type="match status" value="1"/>
</dbReference>
<dbReference type="VEuPathDB" id="FungiDB:AeMF1_015815"/>
<sequence length="1050" mass="117160">MVVRSSVELAAMEAVRAATAFLAADLAAAPKSCRKRPQTAIGIRGRLRASFSSASTRDGLSSLQDSATTEPRGTMTAWLTSEKHLETLLHARTRVQNAVRELGTAARLKQSLALDLTLPELKMLHAALGSQTNAYLDELYRCFRRLRLHMVSCPAERKKQLDAMFESNARFHSRADVEALLAKQQDTTNAMSPLSDRKISMMMTHCDTQGTTQVDMRLFLELLQTVSSPRETLLDHVFRIVCPHAAVEKTSSQLRIFKLLSLVKETATRHPDAAADVLQWLQSHASEATMSKHVWLSFHRVQSDQFQDDKEFLLYLDRVWNFIALGAKSTDGACASYAALLSKRDESSAASKTLVRMEKLERELDSLVERMTTTTRDFAQSSAQLEGITVPGHLLHLASSAVLEKASIALRHVQNLTIEPVASTIPKELHLPSLVRLNVAHVGLSALPDSLAELVHLQELKASHNQLTASSFPSSLRQWIHLTSVDLSANKLTAVPSVMEHWRALKQVDLSSNNIVKLPETFMWPHLTSLSLHDNRLVALPESLEGCHALMELICHRNALTRLPKALARLVHLKEATWHYNQLAMERQASLEDASWPSLERLVDIARFSLGHNCLRRLPAALTHLVGLQVCALGHNDLRDLSSVDFSTLVHCVEVDLRQNRLAHLPASLFRMPKLSLLSVQGNILVAIPDELQGAPALLCLHANGNRISKLPRELNASLEHLDLSDNLIMTIPPTWASKRPRNQRHGGALQTIKLHDNPLESALQQVVDDQVYTARSTEQLDLAMGKLVDGVERSTSKAKVDFMTFQRKSARNRKEFDLKVRKGQAKQAVEFIEWSFRDVAKVVDCGMEYVAVASFQAVLTAVGAPWTHYKWRRVLKAFQQPKKPLVDVERFLTALETLHDAKPATRSFPAALFAFLERTAAEEVQRPQSVAPPRTIVSPPKPAVSPVKRKKKDASRVAGRLQSSAPPTDVSRLRLKKLQDKWMSHDVGQTPRKSAVQETKSTDLPVMDKAETPRGEDVIPMEMATQQPKESLRLLPPTTEEEKRQEDPV</sequence>
<feature type="compositionally biased region" description="Basic and acidic residues" evidence="4">
    <location>
        <begin position="1041"/>
        <end position="1050"/>
    </location>
</feature>
<feature type="region of interest" description="Disordered" evidence="4">
    <location>
        <begin position="925"/>
        <end position="1050"/>
    </location>
</feature>
<dbReference type="Proteomes" id="UP000481153">
    <property type="component" value="Unassembled WGS sequence"/>
</dbReference>
<keyword evidence="2" id="KW-0677">Repeat</keyword>
<protein>
    <submittedName>
        <fullName evidence="5">Uncharacterized protein</fullName>
    </submittedName>
</protein>
<evidence type="ECO:0000256" key="1">
    <source>
        <dbReference type="ARBA" id="ARBA00022614"/>
    </source>
</evidence>
<evidence type="ECO:0000256" key="4">
    <source>
        <dbReference type="SAM" id="MobiDB-lite"/>
    </source>
</evidence>
<evidence type="ECO:0000313" key="5">
    <source>
        <dbReference type="EMBL" id="KAF0737287.1"/>
    </source>
</evidence>
<dbReference type="PROSITE" id="PS51450">
    <property type="entry name" value="LRR"/>
    <property type="match status" value="1"/>
</dbReference>
<organism evidence="5 6">
    <name type="scientific">Aphanomyces euteiches</name>
    <dbReference type="NCBI Taxonomy" id="100861"/>
    <lineage>
        <taxon>Eukaryota</taxon>
        <taxon>Sar</taxon>
        <taxon>Stramenopiles</taxon>
        <taxon>Oomycota</taxon>
        <taxon>Saprolegniomycetes</taxon>
        <taxon>Saprolegniales</taxon>
        <taxon>Verrucalvaceae</taxon>
        <taxon>Aphanomyces</taxon>
    </lineage>
</organism>
<dbReference type="SUPFAM" id="SSF52058">
    <property type="entry name" value="L domain-like"/>
    <property type="match status" value="1"/>
</dbReference>
<keyword evidence="1" id="KW-0433">Leucine-rich repeat</keyword>
<dbReference type="SMART" id="SM00364">
    <property type="entry name" value="LRR_BAC"/>
    <property type="match status" value="6"/>
</dbReference>
<keyword evidence="3" id="KW-0175">Coiled coil</keyword>
<evidence type="ECO:0000256" key="3">
    <source>
        <dbReference type="SAM" id="Coils"/>
    </source>
</evidence>
<proteinExistence type="predicted"/>
<dbReference type="InterPro" id="IPR032675">
    <property type="entry name" value="LRR_dom_sf"/>
</dbReference>
<dbReference type="PANTHER" id="PTHR48051:SF41">
    <property type="entry name" value="LEUCINE-RICH REPEAT-CONTAINING PROTEIN 40"/>
    <property type="match status" value="1"/>
</dbReference>
<dbReference type="Gene3D" id="3.80.10.10">
    <property type="entry name" value="Ribonuclease Inhibitor"/>
    <property type="match status" value="2"/>
</dbReference>
<dbReference type="Pfam" id="PF00560">
    <property type="entry name" value="LRR_1"/>
    <property type="match status" value="1"/>
</dbReference>
<dbReference type="EMBL" id="VJMJ01000084">
    <property type="protein sequence ID" value="KAF0737287.1"/>
    <property type="molecule type" value="Genomic_DNA"/>
</dbReference>
<dbReference type="SMART" id="SM00369">
    <property type="entry name" value="LRR_TYP"/>
    <property type="match status" value="8"/>
</dbReference>
<dbReference type="AlphaFoldDB" id="A0A6G0XAX1"/>
<accession>A0A6G0XAX1</accession>
<comment type="caution">
    <text evidence="5">The sequence shown here is derived from an EMBL/GenBank/DDBJ whole genome shotgun (WGS) entry which is preliminary data.</text>
</comment>
<gene>
    <name evidence="5" type="ORF">Ae201684_006460</name>
</gene>
<dbReference type="InterPro" id="IPR050216">
    <property type="entry name" value="LRR_domain-containing"/>
</dbReference>
<dbReference type="InterPro" id="IPR003591">
    <property type="entry name" value="Leu-rich_rpt_typical-subtyp"/>
</dbReference>
<keyword evidence="6" id="KW-1185">Reference proteome</keyword>
<dbReference type="InterPro" id="IPR001611">
    <property type="entry name" value="Leu-rich_rpt"/>
</dbReference>
<name>A0A6G0XAX1_9STRA</name>
<evidence type="ECO:0000313" key="6">
    <source>
        <dbReference type="Proteomes" id="UP000481153"/>
    </source>
</evidence>
<feature type="compositionally biased region" description="Basic and acidic residues" evidence="4">
    <location>
        <begin position="1007"/>
        <end position="1018"/>
    </location>
</feature>
<reference evidence="5 6" key="1">
    <citation type="submission" date="2019-07" db="EMBL/GenBank/DDBJ databases">
        <title>Genomics analysis of Aphanomyces spp. identifies a new class of oomycete effector associated with host adaptation.</title>
        <authorList>
            <person name="Gaulin E."/>
        </authorList>
    </citation>
    <scope>NUCLEOTIDE SEQUENCE [LARGE SCALE GENOMIC DNA]</scope>
    <source>
        <strain evidence="5 6">ATCC 201684</strain>
    </source>
</reference>
<evidence type="ECO:0000256" key="2">
    <source>
        <dbReference type="ARBA" id="ARBA00022737"/>
    </source>
</evidence>